<dbReference type="EMBL" id="CP028923">
    <property type="protein sequence ID" value="QCK15447.1"/>
    <property type="molecule type" value="Genomic_DNA"/>
</dbReference>
<dbReference type="Proteomes" id="UP000298616">
    <property type="component" value="Chromosome"/>
</dbReference>
<organism evidence="1 2">
    <name type="scientific">Mangrovivirga cuniculi</name>
    <dbReference type="NCBI Taxonomy" id="2715131"/>
    <lineage>
        <taxon>Bacteria</taxon>
        <taxon>Pseudomonadati</taxon>
        <taxon>Bacteroidota</taxon>
        <taxon>Cytophagia</taxon>
        <taxon>Cytophagales</taxon>
        <taxon>Mangrovivirgaceae</taxon>
        <taxon>Mangrovivirga</taxon>
    </lineage>
</organism>
<dbReference type="KEGG" id="fpf:DCC35_12190"/>
<keyword evidence="2" id="KW-1185">Reference proteome</keyword>
<dbReference type="AlphaFoldDB" id="A0A4D7JLA9"/>
<evidence type="ECO:0000313" key="2">
    <source>
        <dbReference type="Proteomes" id="UP000298616"/>
    </source>
</evidence>
<proteinExistence type="predicted"/>
<gene>
    <name evidence="1" type="ORF">DCC35_12190</name>
</gene>
<reference evidence="1 2" key="1">
    <citation type="submission" date="2018-04" db="EMBL/GenBank/DDBJ databases">
        <title>Complete genome uncultured novel isolate.</title>
        <authorList>
            <person name="Merlino G."/>
        </authorList>
    </citation>
    <scope>NUCLEOTIDE SEQUENCE [LARGE SCALE GENOMIC DNA]</scope>
    <source>
        <strain evidence="2">R1DC9</strain>
    </source>
</reference>
<name>A0A4D7JLA9_9BACT</name>
<sequence length="136" mass="16194">MAENKHFIKVLNNWLSTADRNYIQGRYLWIRGGTVGGSNLLWLSLEQLMKILLLQKESELLNYGNSNFDEVDYKTHEVAKSYEKGKMPDSLIDKVRENYEFDFSHPYHMLQDMCDFYRKNIQVLLQQLKAYCFILK</sequence>
<dbReference type="RefSeq" id="WP_137091047.1">
    <property type="nucleotide sequence ID" value="NZ_CP028923.1"/>
</dbReference>
<evidence type="ECO:0008006" key="3">
    <source>
        <dbReference type="Google" id="ProtNLM"/>
    </source>
</evidence>
<protein>
    <recommendedName>
        <fullName evidence="3">HEPN domain-containing protein</fullName>
    </recommendedName>
</protein>
<accession>A0A4D7JLA9</accession>
<evidence type="ECO:0000313" key="1">
    <source>
        <dbReference type="EMBL" id="QCK15447.1"/>
    </source>
</evidence>